<proteinExistence type="predicted"/>
<organism evidence="1 2">
    <name type="scientific">Septoria linicola</name>
    <dbReference type="NCBI Taxonomy" id="215465"/>
    <lineage>
        <taxon>Eukaryota</taxon>
        <taxon>Fungi</taxon>
        <taxon>Dikarya</taxon>
        <taxon>Ascomycota</taxon>
        <taxon>Pezizomycotina</taxon>
        <taxon>Dothideomycetes</taxon>
        <taxon>Dothideomycetidae</taxon>
        <taxon>Mycosphaerellales</taxon>
        <taxon>Mycosphaerellaceae</taxon>
        <taxon>Septoria</taxon>
    </lineage>
</organism>
<evidence type="ECO:0000313" key="1">
    <source>
        <dbReference type="EMBL" id="USW59364.1"/>
    </source>
</evidence>
<gene>
    <name evidence="1" type="ORF">Slin15195_G126830</name>
</gene>
<accession>A0A9Q9B1Q4</accession>
<reference evidence="1" key="1">
    <citation type="submission" date="2022-06" db="EMBL/GenBank/DDBJ databases">
        <title>Complete genome sequences of two strains of the flax pathogen Septoria linicola.</title>
        <authorList>
            <person name="Lapalu N."/>
            <person name="Simon A."/>
            <person name="Demenou B."/>
            <person name="Paumier D."/>
            <person name="Guillot M.-P."/>
            <person name="Gout L."/>
            <person name="Valade R."/>
        </authorList>
    </citation>
    <scope>NUCLEOTIDE SEQUENCE</scope>
    <source>
        <strain evidence="1">SE15195</strain>
    </source>
</reference>
<evidence type="ECO:0000313" key="2">
    <source>
        <dbReference type="Proteomes" id="UP001056384"/>
    </source>
</evidence>
<dbReference type="OrthoDB" id="5272396at2759"/>
<dbReference type="EMBL" id="CP099429">
    <property type="protein sequence ID" value="USW59364.1"/>
    <property type="molecule type" value="Genomic_DNA"/>
</dbReference>
<protein>
    <submittedName>
        <fullName evidence="1">Uncharacterized protein</fullName>
    </submittedName>
</protein>
<dbReference type="Proteomes" id="UP001056384">
    <property type="component" value="Chromosome 12"/>
</dbReference>
<name>A0A9Q9B1Q4_9PEZI</name>
<keyword evidence="2" id="KW-1185">Reference proteome</keyword>
<dbReference type="AlphaFoldDB" id="A0A9Q9B1Q4"/>
<sequence length="244" mass="27159">MTRFGLSLTALKIGRHYFLPQIMTNAIPTAITMSAKASPTTFLGLPPQLRAEIYIHALVTKDNINLHRRKGRIVGRLCRYNSTLKHDSLGKQFATGLLRASKQVKAETGPLLHGNNVFLVASSDHFAEWIQKIGKNAGAVRLIKLLYASTCHRFFFDTLLSSVPSLSRLEIPYGRLSRVDDTIVHLKRFVVAKVKKGQGSNALSDALSIFAFYDDRDFGCTTSGSGKMVEAYTQQVRMELARLM</sequence>